<evidence type="ECO:0000256" key="1">
    <source>
        <dbReference type="SAM" id="MobiDB-lite"/>
    </source>
</evidence>
<sequence length="730" mass="76709">MLEENRNRNVGVREEEGAQAEPESKISRRKLLASLGMAGAAIATQSVLSGPSTAFGKAENSVHGAVYGNPDYGVSGCCCTIVSVDSIADLLNQSASEDLTYAVKSYYDGENAGGGDFFFKADEPKSNHNGGDIISSTVPWTGAASTHADFLNGAGETAPSGSGCYIRKSCTLTPYMFGCLNGVDRTAGLQAFAARASNVKGAVSWDIDMIVSDKIVFAGGAVDRPSSIQGTLKLQSNYASADWMLEIDNFPNTHIGSFIVTGKGSTVLAQRTNHKGAKITNVSGSVFGRMEAKYFKVQGIEVPDLAYHVKVESIQTFYCGFGITPVIGAVFTYTGHTLTGPYGTHVQYTEFTGVTNIPDEAEVGDSLVIGKNDYTITSIDRGAGTVKVQLWVTNDDFASAKSPMWCIGSGFKVAKSTTGPFSVGVITTLGCSVGYYVAQLYPGSVGKCSGESNLITVKLGTGPNTGHLGGSIDTVYAEAGRIAVSNNNVVGHYVIGNLDPMTCDQRISQCVGRYAIDFDVSKGAVEAADLDYQSSSVATAYKKLHIPVVDPSVYGPEVPVTVVTGTSVTLSFIRDDFMTSGISSRILVFPRTGMRTITVTAGTGTTIGNPAAAAQTLILSGPSLVFAEYFRASKNWIISRYDASSVLAASTTYNAPSLSSGSRDPAPPVVTVNGAAFGDFVEATLNIDTQGIELHPRVSALNAVTVEVVNPMSSTIDLPNATLTVRVQKR</sequence>
<dbReference type="PROSITE" id="PS51318">
    <property type="entry name" value="TAT"/>
    <property type="match status" value="1"/>
</dbReference>
<dbReference type="AlphaFoldDB" id="A0A329MNH3"/>
<name>A0A329MNH3_9BACL</name>
<dbReference type="OrthoDB" id="2485972at2"/>
<protein>
    <submittedName>
        <fullName evidence="2">Uncharacterized protein</fullName>
    </submittedName>
</protein>
<dbReference type="EMBL" id="QMFB01000005">
    <property type="protein sequence ID" value="RAV21324.1"/>
    <property type="molecule type" value="Genomic_DNA"/>
</dbReference>
<reference evidence="2 3" key="1">
    <citation type="journal article" date="2009" name="Int. J. Syst. Evol. Microbiol.">
        <title>Paenibacillus contaminans sp. nov., isolated from a contaminated laboratory plate.</title>
        <authorList>
            <person name="Chou J.H."/>
            <person name="Lee J.H."/>
            <person name="Lin M.C."/>
            <person name="Chang P.S."/>
            <person name="Arun A.B."/>
            <person name="Young C.C."/>
            <person name="Chen W.M."/>
        </authorList>
    </citation>
    <scope>NUCLEOTIDE SEQUENCE [LARGE SCALE GENOMIC DNA]</scope>
    <source>
        <strain evidence="2 3">CKOBP-6</strain>
    </source>
</reference>
<keyword evidence="3" id="KW-1185">Reference proteome</keyword>
<organism evidence="2 3">
    <name type="scientific">Paenibacillus contaminans</name>
    <dbReference type="NCBI Taxonomy" id="450362"/>
    <lineage>
        <taxon>Bacteria</taxon>
        <taxon>Bacillati</taxon>
        <taxon>Bacillota</taxon>
        <taxon>Bacilli</taxon>
        <taxon>Bacillales</taxon>
        <taxon>Paenibacillaceae</taxon>
        <taxon>Paenibacillus</taxon>
    </lineage>
</organism>
<comment type="caution">
    <text evidence="2">The sequence shown here is derived from an EMBL/GenBank/DDBJ whole genome shotgun (WGS) entry which is preliminary data.</text>
</comment>
<evidence type="ECO:0000313" key="3">
    <source>
        <dbReference type="Proteomes" id="UP000250369"/>
    </source>
</evidence>
<dbReference type="Proteomes" id="UP000250369">
    <property type="component" value="Unassembled WGS sequence"/>
</dbReference>
<evidence type="ECO:0000313" key="2">
    <source>
        <dbReference type="EMBL" id="RAV21324.1"/>
    </source>
</evidence>
<dbReference type="InterPro" id="IPR006311">
    <property type="entry name" value="TAT_signal"/>
</dbReference>
<gene>
    <name evidence="2" type="ORF">DQG23_11760</name>
</gene>
<accession>A0A329MNH3</accession>
<dbReference type="RefSeq" id="WP_113031028.1">
    <property type="nucleotide sequence ID" value="NZ_QMFB01000005.1"/>
</dbReference>
<proteinExistence type="predicted"/>
<feature type="region of interest" description="Disordered" evidence="1">
    <location>
        <begin position="1"/>
        <end position="25"/>
    </location>
</feature>